<evidence type="ECO:0000256" key="2">
    <source>
        <dbReference type="ARBA" id="ARBA00022826"/>
    </source>
</evidence>
<evidence type="ECO:0000256" key="3">
    <source>
        <dbReference type="ARBA" id="ARBA00022882"/>
    </source>
</evidence>
<keyword evidence="2" id="KW-0631">Potassium channel</keyword>
<dbReference type="InterPro" id="IPR036770">
    <property type="entry name" value="Ankyrin_rpt-contain_sf"/>
</dbReference>
<dbReference type="InterPro" id="IPR045319">
    <property type="entry name" value="KAT/AKT"/>
</dbReference>
<proteinExistence type="predicted"/>
<reference evidence="9" key="1">
    <citation type="submission" date="2019-07" db="EMBL/GenBank/DDBJ databases">
        <title>De Novo Assembly of kiwifruit Actinidia rufa.</title>
        <authorList>
            <person name="Sugita-Konishi S."/>
            <person name="Sato K."/>
            <person name="Mori E."/>
            <person name="Abe Y."/>
            <person name="Kisaki G."/>
            <person name="Hamano K."/>
            <person name="Suezawa K."/>
            <person name="Otani M."/>
            <person name="Fukuda T."/>
            <person name="Manabe T."/>
            <person name="Gomi K."/>
            <person name="Tabuchi M."/>
            <person name="Akimitsu K."/>
            <person name="Kataoka I."/>
        </authorList>
    </citation>
    <scope>NUCLEOTIDE SEQUENCE [LARGE SCALE GENOMIC DNA]</scope>
    <source>
        <strain evidence="9">cv. Fuchu</strain>
    </source>
</reference>
<dbReference type="SMART" id="SM00248">
    <property type="entry name" value="ANK"/>
    <property type="match status" value="5"/>
</dbReference>
<keyword evidence="1" id="KW-0633">Potassium transport</keyword>
<dbReference type="Proteomes" id="UP000585474">
    <property type="component" value="Unassembled WGS sequence"/>
</dbReference>
<dbReference type="PROSITE" id="PS50088">
    <property type="entry name" value="ANK_REPEAT"/>
    <property type="match status" value="3"/>
</dbReference>
<feature type="repeat" description="ANK" evidence="6">
    <location>
        <begin position="51"/>
        <end position="83"/>
    </location>
</feature>
<evidence type="ECO:0000313" key="8">
    <source>
        <dbReference type="EMBL" id="GFS40965.1"/>
    </source>
</evidence>
<dbReference type="SUPFAM" id="SSF48403">
    <property type="entry name" value="Ankyrin repeat"/>
    <property type="match status" value="1"/>
</dbReference>
<evidence type="ECO:0000256" key="5">
    <source>
        <dbReference type="ARBA" id="ARBA00023303"/>
    </source>
</evidence>
<evidence type="ECO:0000256" key="4">
    <source>
        <dbReference type="ARBA" id="ARBA00022958"/>
    </source>
</evidence>
<dbReference type="EMBL" id="BJWL01000362">
    <property type="protein sequence ID" value="GFS40965.1"/>
    <property type="molecule type" value="Genomic_DNA"/>
</dbReference>
<keyword evidence="9" id="KW-1185">Reference proteome</keyword>
<keyword evidence="3" id="KW-0851">Voltage-gated channel</keyword>
<keyword evidence="4" id="KW-0630">Potassium</keyword>
<name>A0A7J0DRR1_9ERIC</name>
<dbReference type="GO" id="GO:0005249">
    <property type="term" value="F:voltage-gated potassium channel activity"/>
    <property type="evidence" value="ECO:0007669"/>
    <property type="project" value="InterPro"/>
</dbReference>
<dbReference type="PROSITE" id="PS50297">
    <property type="entry name" value="ANK_REP_REGION"/>
    <property type="match status" value="3"/>
</dbReference>
<dbReference type="Gene3D" id="1.25.40.20">
    <property type="entry name" value="Ankyrin repeat-containing domain"/>
    <property type="match status" value="1"/>
</dbReference>
<feature type="region of interest" description="Disordered" evidence="7">
    <location>
        <begin position="242"/>
        <end position="266"/>
    </location>
</feature>
<feature type="repeat" description="ANK" evidence="6">
    <location>
        <begin position="84"/>
        <end position="116"/>
    </location>
</feature>
<keyword evidence="5" id="KW-0407">Ion channel</keyword>
<organism evidence="8 9">
    <name type="scientific">Actinidia rufa</name>
    <dbReference type="NCBI Taxonomy" id="165716"/>
    <lineage>
        <taxon>Eukaryota</taxon>
        <taxon>Viridiplantae</taxon>
        <taxon>Streptophyta</taxon>
        <taxon>Embryophyta</taxon>
        <taxon>Tracheophyta</taxon>
        <taxon>Spermatophyta</taxon>
        <taxon>Magnoliopsida</taxon>
        <taxon>eudicotyledons</taxon>
        <taxon>Gunneridae</taxon>
        <taxon>Pentapetalae</taxon>
        <taxon>asterids</taxon>
        <taxon>Ericales</taxon>
        <taxon>Actinidiaceae</taxon>
        <taxon>Actinidia</taxon>
    </lineage>
</organism>
<keyword evidence="3" id="KW-0406">Ion transport</keyword>
<sequence>MERVLLETEKMLAHGRMDLPLSLCFATLRKDDLLLQRLLKRGLDPNESDNNGRTALHIAASKGSENCVLLLLDYGADPNSRDSEGIVPLGEAIMANNEPVVKLLADNGATLSSSDVSQFACTAAEQNNLELLKKIVHHGGDVTLPKSNGSTTALHVAVCEGNAEIVKFLVDQGADIDKPDGQGWTPRALADQQGHEEIKLLFQSTEDVKIQTPIGSGFFASERRCKTRFLGRFTSEPTIHLMGPGLTSPGATRSVGQSRPRRRSNSFHNSLFGIMSAAHGRDSNKLLLPVNETKCGESRRDYPTRVTISCPQTGDVTGKLVLLPQKIDDIKLIRDGDRIVFVSDGGLEEANRENMGS</sequence>
<comment type="caution">
    <text evidence="8">The sequence shown here is derived from an EMBL/GenBank/DDBJ whole genome shotgun (WGS) entry which is preliminary data.</text>
</comment>
<dbReference type="GO" id="GO:0034702">
    <property type="term" value="C:monoatomic ion channel complex"/>
    <property type="evidence" value="ECO:0007669"/>
    <property type="project" value="UniProtKB-KW"/>
</dbReference>
<dbReference type="AlphaFoldDB" id="A0A7J0DRR1"/>
<dbReference type="PANTHER" id="PTHR45743:SF2">
    <property type="entry name" value="POTASSIUM CHANNEL AKT1"/>
    <property type="match status" value="1"/>
</dbReference>
<dbReference type="Pfam" id="PF12796">
    <property type="entry name" value="Ank_2"/>
    <property type="match status" value="2"/>
</dbReference>
<keyword evidence="6" id="KW-0040">ANK repeat</keyword>
<feature type="repeat" description="ANK" evidence="6">
    <location>
        <begin position="149"/>
        <end position="181"/>
    </location>
</feature>
<dbReference type="PANTHER" id="PTHR45743">
    <property type="entry name" value="POTASSIUM CHANNEL AKT1"/>
    <property type="match status" value="1"/>
</dbReference>
<keyword evidence="3" id="KW-0813">Transport</keyword>
<evidence type="ECO:0000256" key="6">
    <source>
        <dbReference type="PROSITE-ProRule" id="PRU00023"/>
    </source>
</evidence>
<dbReference type="PRINTS" id="PR01415">
    <property type="entry name" value="ANKYRIN"/>
</dbReference>
<dbReference type="OrthoDB" id="426293at2759"/>
<accession>A0A7J0DRR1</accession>
<evidence type="ECO:0000256" key="7">
    <source>
        <dbReference type="SAM" id="MobiDB-lite"/>
    </source>
</evidence>
<gene>
    <name evidence="8" type="ORF">Acr_00g0071460</name>
</gene>
<dbReference type="InterPro" id="IPR002110">
    <property type="entry name" value="Ankyrin_rpt"/>
</dbReference>
<evidence type="ECO:0000256" key="1">
    <source>
        <dbReference type="ARBA" id="ARBA00022538"/>
    </source>
</evidence>
<protein>
    <submittedName>
        <fullName evidence="8">K+ transporter 1</fullName>
    </submittedName>
</protein>
<evidence type="ECO:0000313" key="9">
    <source>
        <dbReference type="Proteomes" id="UP000585474"/>
    </source>
</evidence>